<reference evidence="2 3" key="1">
    <citation type="submission" date="2024-03" db="EMBL/GenBank/DDBJ databases">
        <title>Sequence of Lycoming College Course Isolates.</title>
        <authorList>
            <person name="Plotts O."/>
            <person name="Newman J."/>
        </authorList>
    </citation>
    <scope>NUCLEOTIDE SEQUENCE [LARGE SCALE GENOMIC DNA]</scope>
    <source>
        <strain evidence="2 3">CJB-3</strain>
    </source>
</reference>
<keyword evidence="3" id="KW-1185">Reference proteome</keyword>
<keyword evidence="2" id="KW-0560">Oxidoreductase</keyword>
<protein>
    <submittedName>
        <fullName evidence="2">Phytanoyl-CoA dioxygenase family protein</fullName>
    </submittedName>
</protein>
<dbReference type="Proteomes" id="UP001378956">
    <property type="component" value="Unassembled WGS sequence"/>
</dbReference>
<dbReference type="InterPro" id="IPR008775">
    <property type="entry name" value="Phytyl_CoA_dOase-like"/>
</dbReference>
<dbReference type="RefSeq" id="WP_288882154.1">
    <property type="nucleotide sequence ID" value="NZ_CBFGNQ010000014.1"/>
</dbReference>
<dbReference type="PANTHER" id="PTHR20883">
    <property type="entry name" value="PHYTANOYL-COA DIOXYGENASE DOMAIN CONTAINING 1"/>
    <property type="match status" value="1"/>
</dbReference>
<evidence type="ECO:0000256" key="1">
    <source>
        <dbReference type="ARBA" id="ARBA00001954"/>
    </source>
</evidence>
<accession>A0ABU8NPU6</accession>
<dbReference type="GO" id="GO:0051213">
    <property type="term" value="F:dioxygenase activity"/>
    <property type="evidence" value="ECO:0007669"/>
    <property type="project" value="UniProtKB-KW"/>
</dbReference>
<sequence length="227" mass="25838">MLIPDNKLISDGYIILEKYLKDNECIQMITSLKKLGVFDYTHEASAGNLLCTSPELYNFAEQTARQLLGEGGMQLSPIKAFILDKSIENNWYIPWHQDLKIAVKQILQVEGYTNWTLEAGIPHTEPPLNILEGITTLRVHLDNCTKRNGAIYILPKTHNRGKLTSSQIEEAVTNETALCCEVQQGGVMIFKPLLLHNSPLSQQEMPRRILQIEYVKKELLSPLLEWH</sequence>
<dbReference type="Pfam" id="PF05721">
    <property type="entry name" value="PhyH"/>
    <property type="match status" value="1"/>
</dbReference>
<dbReference type="PANTHER" id="PTHR20883:SF48">
    <property type="entry name" value="ECTOINE DIOXYGENASE"/>
    <property type="match status" value="1"/>
</dbReference>
<dbReference type="Gene3D" id="2.60.120.620">
    <property type="entry name" value="q2cbj1_9rhob like domain"/>
    <property type="match status" value="1"/>
</dbReference>
<comment type="caution">
    <text evidence="2">The sequence shown here is derived from an EMBL/GenBank/DDBJ whole genome shotgun (WGS) entry which is preliminary data.</text>
</comment>
<name>A0ABU8NPU6_9SPHI</name>
<proteinExistence type="predicted"/>
<dbReference type="EMBL" id="JBBEUB010000006">
    <property type="protein sequence ID" value="MEJ2904271.1"/>
    <property type="molecule type" value="Genomic_DNA"/>
</dbReference>
<comment type="cofactor">
    <cofactor evidence="1">
        <name>Fe(2+)</name>
        <dbReference type="ChEBI" id="CHEBI:29033"/>
    </cofactor>
</comment>
<evidence type="ECO:0000313" key="2">
    <source>
        <dbReference type="EMBL" id="MEJ2904271.1"/>
    </source>
</evidence>
<keyword evidence="2" id="KW-0223">Dioxygenase</keyword>
<organism evidence="2 3">
    <name type="scientific">Pedobacter panaciterrae</name>
    <dbReference type="NCBI Taxonomy" id="363849"/>
    <lineage>
        <taxon>Bacteria</taxon>
        <taxon>Pseudomonadati</taxon>
        <taxon>Bacteroidota</taxon>
        <taxon>Sphingobacteriia</taxon>
        <taxon>Sphingobacteriales</taxon>
        <taxon>Sphingobacteriaceae</taxon>
        <taxon>Pedobacter</taxon>
    </lineage>
</organism>
<gene>
    <name evidence="2" type="ORF">WAE58_17655</name>
</gene>
<dbReference type="SUPFAM" id="SSF51197">
    <property type="entry name" value="Clavaminate synthase-like"/>
    <property type="match status" value="1"/>
</dbReference>
<evidence type="ECO:0000313" key="3">
    <source>
        <dbReference type="Proteomes" id="UP001378956"/>
    </source>
</evidence>